<dbReference type="GO" id="GO:0070973">
    <property type="term" value="P:protein localization to endoplasmic reticulum exit site"/>
    <property type="evidence" value="ECO:0007669"/>
    <property type="project" value="UniProtKB-UniRule"/>
</dbReference>
<feature type="domain" description="BAP29/BAP31 transmembrane" evidence="6">
    <location>
        <begin position="1"/>
        <end position="133"/>
    </location>
</feature>
<dbReference type="InterPro" id="IPR008417">
    <property type="entry name" value="BAP29/BAP31"/>
</dbReference>
<comment type="subcellular location">
    <subcellularLocation>
        <location evidence="5">Endoplasmic reticulum membrane</location>
        <topology evidence="5">Multi-pass membrane protein</topology>
    </subcellularLocation>
    <subcellularLocation>
        <location evidence="1">Membrane</location>
        <topology evidence="1">Multi-pass membrane protein</topology>
    </subcellularLocation>
</comment>
<evidence type="ECO:0000256" key="4">
    <source>
        <dbReference type="ARBA" id="ARBA00023136"/>
    </source>
</evidence>
<dbReference type="Pfam" id="PF05529">
    <property type="entry name" value="Bap31"/>
    <property type="match status" value="1"/>
</dbReference>
<accession>A5E3X4</accession>
<evidence type="ECO:0000256" key="1">
    <source>
        <dbReference type="ARBA" id="ARBA00004141"/>
    </source>
</evidence>
<dbReference type="GO" id="GO:0006886">
    <property type="term" value="P:intracellular protein transport"/>
    <property type="evidence" value="ECO:0007669"/>
    <property type="project" value="UniProtKB-UniRule"/>
</dbReference>
<keyword evidence="5" id="KW-0653">Protein transport</keyword>
<evidence type="ECO:0000256" key="5">
    <source>
        <dbReference type="RuleBase" id="RU367026"/>
    </source>
</evidence>
<keyword evidence="4 5" id="KW-0472">Membrane</keyword>
<dbReference type="GO" id="GO:0005789">
    <property type="term" value="C:endoplasmic reticulum membrane"/>
    <property type="evidence" value="ECO:0007669"/>
    <property type="project" value="UniProtKB-SubCell"/>
</dbReference>
<feature type="transmembrane region" description="Helical" evidence="5">
    <location>
        <begin position="105"/>
        <end position="125"/>
    </location>
</feature>
<evidence type="ECO:0000313" key="8">
    <source>
        <dbReference type="Proteomes" id="UP000001996"/>
    </source>
</evidence>
<keyword evidence="8" id="KW-1185">Reference proteome</keyword>
<keyword evidence="5" id="KW-0813">Transport</keyword>
<feature type="transmembrane region" description="Helical" evidence="5">
    <location>
        <begin position="48"/>
        <end position="66"/>
    </location>
</feature>
<keyword evidence="5" id="KW-0256">Endoplasmic reticulum</keyword>
<protein>
    <recommendedName>
        <fullName evidence="5">Endoplasmic reticulum transmembrane protein</fullName>
    </recommendedName>
</protein>
<reference evidence="7 8" key="1">
    <citation type="journal article" date="2009" name="Nature">
        <title>Evolution of pathogenicity and sexual reproduction in eight Candida genomes.</title>
        <authorList>
            <person name="Butler G."/>
            <person name="Rasmussen M.D."/>
            <person name="Lin M.F."/>
            <person name="Santos M.A."/>
            <person name="Sakthikumar S."/>
            <person name="Munro C.A."/>
            <person name="Rheinbay E."/>
            <person name="Grabherr M."/>
            <person name="Forche A."/>
            <person name="Reedy J.L."/>
            <person name="Agrafioti I."/>
            <person name="Arnaud M.B."/>
            <person name="Bates S."/>
            <person name="Brown A.J."/>
            <person name="Brunke S."/>
            <person name="Costanzo M.C."/>
            <person name="Fitzpatrick D.A."/>
            <person name="de Groot P.W."/>
            <person name="Harris D."/>
            <person name="Hoyer L.L."/>
            <person name="Hube B."/>
            <person name="Klis F.M."/>
            <person name="Kodira C."/>
            <person name="Lennard N."/>
            <person name="Logue M.E."/>
            <person name="Martin R."/>
            <person name="Neiman A.M."/>
            <person name="Nikolaou E."/>
            <person name="Quail M.A."/>
            <person name="Quinn J."/>
            <person name="Santos M.C."/>
            <person name="Schmitzberger F.F."/>
            <person name="Sherlock G."/>
            <person name="Shah P."/>
            <person name="Silverstein K.A."/>
            <person name="Skrzypek M.S."/>
            <person name="Soll D."/>
            <person name="Staggs R."/>
            <person name="Stansfield I."/>
            <person name="Stumpf M.P."/>
            <person name="Sudbery P.E."/>
            <person name="Srikantha T."/>
            <person name="Zeng Q."/>
            <person name="Berman J."/>
            <person name="Berriman M."/>
            <person name="Heitman J."/>
            <person name="Gow N.A."/>
            <person name="Lorenz M.C."/>
            <person name="Birren B.W."/>
            <person name="Kellis M."/>
            <person name="Cuomo C.A."/>
        </authorList>
    </citation>
    <scope>NUCLEOTIDE SEQUENCE [LARGE SCALE GENOMIC DNA]</scope>
    <source>
        <strain evidence="8">ATCC 11503 / BCRC 21390 / CBS 2605 / JCM 1781 / NBRC 1676 / NRRL YB-4239</strain>
    </source>
</reference>
<keyword evidence="5" id="KW-0931">ER-Golgi transport</keyword>
<evidence type="ECO:0000256" key="3">
    <source>
        <dbReference type="ARBA" id="ARBA00022989"/>
    </source>
</evidence>
<keyword evidence="2 5" id="KW-0812">Transmembrane</keyword>
<evidence type="ECO:0000256" key="2">
    <source>
        <dbReference type="ARBA" id="ARBA00022692"/>
    </source>
</evidence>
<dbReference type="PANTHER" id="PTHR12701">
    <property type="entry name" value="BCR-ASSOCIATED PROTEIN, BAP"/>
    <property type="match status" value="1"/>
</dbReference>
<name>A5E3X4_LODEL</name>
<dbReference type="Proteomes" id="UP000001996">
    <property type="component" value="Unassembled WGS sequence"/>
</dbReference>
<dbReference type="OMA" id="QRNMYIS"/>
<evidence type="ECO:0000259" key="6">
    <source>
        <dbReference type="Pfam" id="PF05529"/>
    </source>
</evidence>
<comment type="similarity">
    <text evidence="5">Belongs to the BCAP29/BCAP31 family.</text>
</comment>
<sequence length="205" mass="23558">MSLQMSLVFSTMVAQLVLLLLLVLPLPYIVRSNIILFLDRIQHSQHFKVVLIFSLVLMSLQFWDCLARLQKYQKIQEQINGNPQYGGGFINYDKLASKFYSERNLYLSGAILYLQLCIGTVVTIVKKLVLKQKILRDHSVELKKKGLAGRDAERKKTDEENTEIVRLKQLIEVKLRDVEILKKQIKGTQATYDGMNATGIRSKDD</sequence>
<dbReference type="InParanoid" id="A5E3X4"/>
<dbReference type="PANTHER" id="PTHR12701:SF19">
    <property type="entry name" value="ENDOPLASMIC RETICULUM TRANSMEMBRANE PROTEIN 1-RELATED"/>
    <property type="match status" value="1"/>
</dbReference>
<comment type="function">
    <text evidence="5">May play a role in anterograde transport of membrane proteins from the endoplasmic reticulum to the Golgi.</text>
</comment>
<dbReference type="OrthoDB" id="435607at2759"/>
<organism evidence="7 8">
    <name type="scientific">Lodderomyces elongisporus (strain ATCC 11503 / CBS 2605 / JCM 1781 / NBRC 1676 / NRRL YB-4239)</name>
    <name type="common">Yeast</name>
    <name type="synonym">Saccharomyces elongisporus</name>
    <dbReference type="NCBI Taxonomy" id="379508"/>
    <lineage>
        <taxon>Eukaryota</taxon>
        <taxon>Fungi</taxon>
        <taxon>Dikarya</taxon>
        <taxon>Ascomycota</taxon>
        <taxon>Saccharomycotina</taxon>
        <taxon>Pichiomycetes</taxon>
        <taxon>Debaryomycetaceae</taxon>
        <taxon>Candida/Lodderomyces clade</taxon>
        <taxon>Lodderomyces</taxon>
    </lineage>
</organism>
<dbReference type="AlphaFoldDB" id="A5E3X4"/>
<evidence type="ECO:0000313" key="7">
    <source>
        <dbReference type="EMBL" id="EDK46132.1"/>
    </source>
</evidence>
<comment type="caution">
    <text evidence="5">Lacks conserved residue(s) required for the propagation of feature annotation.</text>
</comment>
<dbReference type="HOGENOM" id="CLU_087648_1_0_1"/>
<dbReference type="FunCoup" id="A5E3X4">
    <property type="interactions" value="146"/>
</dbReference>
<dbReference type="VEuPathDB" id="FungiDB:LELG_04312"/>
<dbReference type="eggNOG" id="KOG1962">
    <property type="taxonomic scope" value="Eukaryota"/>
</dbReference>
<dbReference type="GO" id="GO:0006888">
    <property type="term" value="P:endoplasmic reticulum to Golgi vesicle-mediated transport"/>
    <property type="evidence" value="ECO:0007669"/>
    <property type="project" value="UniProtKB-UniRule"/>
</dbReference>
<gene>
    <name evidence="7" type="ORF">LELG_04312</name>
</gene>
<keyword evidence="3 5" id="KW-1133">Transmembrane helix</keyword>
<dbReference type="InterPro" id="IPR040463">
    <property type="entry name" value="BAP29/BAP31_N"/>
</dbReference>
<dbReference type="STRING" id="379508.A5E3X4"/>
<proteinExistence type="inferred from homology"/>
<dbReference type="EMBL" id="CH981529">
    <property type="protein sequence ID" value="EDK46132.1"/>
    <property type="molecule type" value="Genomic_DNA"/>
</dbReference>